<evidence type="ECO:0000313" key="3">
    <source>
        <dbReference type="Proteomes" id="UP000183002"/>
    </source>
</evidence>
<proteinExistence type="predicted"/>
<dbReference type="EMBL" id="FOCO01000005">
    <property type="protein sequence ID" value="SEM96581.1"/>
    <property type="molecule type" value="Genomic_DNA"/>
</dbReference>
<evidence type="ECO:0008006" key="4">
    <source>
        <dbReference type="Google" id="ProtNLM"/>
    </source>
</evidence>
<keyword evidence="1" id="KW-0472">Membrane</keyword>
<protein>
    <recommendedName>
        <fullName evidence="4">Flp pilus assembly protein TadG</fullName>
    </recommendedName>
</protein>
<evidence type="ECO:0000256" key="1">
    <source>
        <dbReference type="SAM" id="Phobius"/>
    </source>
</evidence>
<sequence length="188" mass="20965">MSFIRTPLRRFARDTKGSVVLEAIIAVPLLVSVYLMLFVFWDAYRSINTVQKASYTISDMISRAPADLPESYITGMRTTMNFMLPGDQTAQIRVTSFVWSGVRSRYEVLFSRSPGNALPRLTTATIAGYVNRLPIMVDGEAAVLVETVVPYTPPLNQLQALTLGEFIVTRPRFVPKVCLINLPNNCNA</sequence>
<keyword evidence="3" id="KW-1185">Reference proteome</keyword>
<evidence type="ECO:0000313" key="2">
    <source>
        <dbReference type="EMBL" id="SEM96581.1"/>
    </source>
</evidence>
<dbReference type="OrthoDB" id="7876207at2"/>
<gene>
    <name evidence="2" type="ORF">SAMN05216227_100579</name>
</gene>
<feature type="transmembrane region" description="Helical" evidence="1">
    <location>
        <begin position="20"/>
        <end position="41"/>
    </location>
</feature>
<dbReference type="STRING" id="1077947.SAMN05216227_100579"/>
<organism evidence="2 3">
    <name type="scientific">Pseudorhodobacter antarcticus</name>
    <dbReference type="NCBI Taxonomy" id="1077947"/>
    <lineage>
        <taxon>Bacteria</taxon>
        <taxon>Pseudomonadati</taxon>
        <taxon>Pseudomonadota</taxon>
        <taxon>Alphaproteobacteria</taxon>
        <taxon>Rhodobacterales</taxon>
        <taxon>Paracoccaceae</taxon>
        <taxon>Pseudorhodobacter</taxon>
    </lineage>
</organism>
<keyword evidence="1" id="KW-1133">Transmembrane helix</keyword>
<dbReference type="Proteomes" id="UP000183002">
    <property type="component" value="Unassembled WGS sequence"/>
</dbReference>
<dbReference type="AlphaFoldDB" id="A0A1H8CMT8"/>
<name>A0A1H8CMT8_9RHOB</name>
<accession>A0A1H8CMT8</accession>
<keyword evidence="1" id="KW-0812">Transmembrane</keyword>
<reference evidence="2 3" key="1">
    <citation type="submission" date="2016-10" db="EMBL/GenBank/DDBJ databases">
        <authorList>
            <person name="de Groot N.N."/>
        </authorList>
    </citation>
    <scope>NUCLEOTIDE SEQUENCE [LARGE SCALE GENOMIC DNA]</scope>
    <source>
        <strain evidence="2 3">CGMCC 1.10836</strain>
    </source>
</reference>
<dbReference type="RefSeq" id="WP_139193924.1">
    <property type="nucleotide sequence ID" value="NZ_FOCO01000005.1"/>
</dbReference>